<dbReference type="Proteomes" id="UP000326857">
    <property type="component" value="Unassembled WGS sequence"/>
</dbReference>
<dbReference type="EMBL" id="CABVLI010000033">
    <property type="protein sequence ID" value="VVT08397.1"/>
    <property type="molecule type" value="Genomic_DNA"/>
</dbReference>
<gene>
    <name evidence="1" type="ORF">SPHINGO391_390181</name>
</gene>
<sequence>MPMHSARGTKLRKSLSFSGVIMPPCLTIEPGRHFAIVQLRSNIGRGDGGAAGVAQA</sequence>
<proteinExistence type="predicted"/>
<reference evidence="1 2" key="1">
    <citation type="submission" date="2019-09" db="EMBL/GenBank/DDBJ databases">
        <authorList>
            <person name="Dittami M. S."/>
        </authorList>
    </citation>
    <scope>NUCLEOTIDE SEQUENCE [LARGE SCALE GENOMIC DNA]</scope>
    <source>
        <strain evidence="1">SPHINGO391</strain>
    </source>
</reference>
<evidence type="ECO:0000313" key="1">
    <source>
        <dbReference type="EMBL" id="VVT08397.1"/>
    </source>
</evidence>
<protein>
    <submittedName>
        <fullName evidence="1">Uncharacterized protein</fullName>
    </submittedName>
</protein>
<organism evidence="1 2">
    <name type="scientific">Sphingomonas aurantiaca</name>
    <dbReference type="NCBI Taxonomy" id="185949"/>
    <lineage>
        <taxon>Bacteria</taxon>
        <taxon>Pseudomonadati</taxon>
        <taxon>Pseudomonadota</taxon>
        <taxon>Alphaproteobacteria</taxon>
        <taxon>Sphingomonadales</taxon>
        <taxon>Sphingomonadaceae</taxon>
        <taxon>Sphingomonas</taxon>
    </lineage>
</organism>
<accession>A0A5E7YNR5</accession>
<dbReference type="AlphaFoldDB" id="A0A5E7YNR5"/>
<name>A0A5E7YNR5_9SPHN</name>
<evidence type="ECO:0000313" key="2">
    <source>
        <dbReference type="Proteomes" id="UP000326857"/>
    </source>
</evidence>